<keyword evidence="1" id="KW-0547">Nucleotide-binding</keyword>
<dbReference type="EMBL" id="JWIN03000018">
    <property type="protein sequence ID" value="KAB1263375.1"/>
    <property type="molecule type" value="Genomic_DNA"/>
</dbReference>
<comment type="caution">
    <text evidence="5">The sequence shown here is derived from an EMBL/GenBank/DDBJ whole genome shotgun (WGS) entry which is preliminary data.</text>
</comment>
<dbReference type="InterPro" id="IPR027417">
    <property type="entry name" value="P-loop_NTPase"/>
</dbReference>
<feature type="transmembrane region" description="Helical" evidence="3">
    <location>
        <begin position="326"/>
        <end position="344"/>
    </location>
</feature>
<dbReference type="CDD" id="cd03263">
    <property type="entry name" value="ABC_subfamily_A"/>
    <property type="match status" value="1"/>
</dbReference>
<dbReference type="AlphaFoldDB" id="A0A5N4CX13"/>
<gene>
    <name evidence="5" type="ORF">Cadr_000023995</name>
</gene>
<dbReference type="PROSITE" id="PS50893">
    <property type="entry name" value="ABC_TRANSPORTER_2"/>
    <property type="match status" value="1"/>
</dbReference>
<proteinExistence type="predicted"/>
<evidence type="ECO:0000313" key="6">
    <source>
        <dbReference type="Proteomes" id="UP000299084"/>
    </source>
</evidence>
<keyword evidence="2 5" id="KW-0067">ATP-binding</keyword>
<dbReference type="GO" id="GO:0140359">
    <property type="term" value="F:ABC-type transporter activity"/>
    <property type="evidence" value="ECO:0007669"/>
    <property type="project" value="InterPro"/>
</dbReference>
<dbReference type="Gene3D" id="3.40.50.300">
    <property type="entry name" value="P-loop containing nucleotide triphosphate hydrolases"/>
    <property type="match status" value="2"/>
</dbReference>
<dbReference type="GO" id="GO:0005319">
    <property type="term" value="F:lipid transporter activity"/>
    <property type="evidence" value="ECO:0007669"/>
    <property type="project" value="TreeGrafter"/>
</dbReference>
<name>A0A5N4CX13_CAMDR</name>
<dbReference type="GO" id="GO:0016887">
    <property type="term" value="F:ATP hydrolysis activity"/>
    <property type="evidence" value="ECO:0007669"/>
    <property type="project" value="InterPro"/>
</dbReference>
<dbReference type="Pfam" id="PF00005">
    <property type="entry name" value="ABC_tran"/>
    <property type="match status" value="1"/>
</dbReference>
<feature type="transmembrane region" description="Helical" evidence="3">
    <location>
        <begin position="299"/>
        <end position="319"/>
    </location>
</feature>
<dbReference type="STRING" id="9838.ENSCDRP00005030427"/>
<dbReference type="PANTHER" id="PTHR19229:SF243">
    <property type="entry name" value="ATP-BINDING CASSETTE, SUB-FAMILY A (ABC1), MEMBER 15"/>
    <property type="match status" value="1"/>
</dbReference>
<dbReference type="GO" id="GO:0005524">
    <property type="term" value="F:ATP binding"/>
    <property type="evidence" value="ECO:0007669"/>
    <property type="project" value="UniProtKB-KW"/>
</dbReference>
<dbReference type="Proteomes" id="UP000299084">
    <property type="component" value="Unassembled WGS sequence"/>
</dbReference>
<keyword evidence="3" id="KW-0472">Membrane</keyword>
<accession>A0A5N4CX13</accession>
<keyword evidence="3" id="KW-1133">Transmembrane helix</keyword>
<protein>
    <submittedName>
        <fullName evidence="5">ATP-binding cassette sub-family A member 3</fullName>
    </submittedName>
</protein>
<sequence length="719" mass="82155">MDFSWFYKFMVLVWKNFILKRRQFIALVVEIILTLLFAGTLLLTRKFIVIRKYGPFNYSVQPVDELPSFLRDTPSSGAWELAFVPSKSVVVKNIVETVKRDLHYNFKVQGFSSERDFEDYVKEKDNSKRVMVAFVFDHEFKNSDDPLPLKVKCHLRFSSFQRNKYVRFNRPGGWETGALFPSLLSVGPRNEHFADGGSPGYITEGFLVMQHALNKAIMKYHDHIAAQELFKHVTVFVQRFPYPIYDHDYFLKILVIFTPLVILFIFAMNHLTLIQSIVWEKENRLKIEPMPVIQNSDPSLVFVFLLCFAIATIFFSFMVSTFFSKVYFAVSVGGFLYLATYFPAFSISSNYALMTLAQKLASCLSSNIAMALGTKFLVKAEMDKIGIKWSNIFSPTKVDNFAFAYILGMFLFDAFLYGLVAWYIEAVFPGEYGVSKPWNFFLLVSGENFSIKKLVQNGSSDANKKRLSYVPDLGTHHLVYPSHWFGEKSEAKKETREIYGITGSKYFEAEPSDLVAGIQAKHLCKMKLIFVSFFPPQEFRVKNTTKIAVKDLTLNLYEGQITILLGHNGAGKSTTLSILSGLCLPTSGEAYVNGYDISKQMVQIRKSLGLCPQQDLLFNYLTVSEHLYFYSVVVILDEPTSGMDPASRRATWDLLQHYKQGRTILLTTHYMDEADFLGDRIAIMVEGSLRCCGSSVFLKKIYGVSPFDHSLYIDVLTFF</sequence>
<dbReference type="InterPro" id="IPR026082">
    <property type="entry name" value="ABCA"/>
</dbReference>
<feature type="domain" description="ABC transporter" evidence="4">
    <location>
        <begin position="526"/>
        <end position="711"/>
    </location>
</feature>
<evidence type="ECO:0000313" key="5">
    <source>
        <dbReference type="EMBL" id="KAB1263375.1"/>
    </source>
</evidence>
<feature type="transmembrane region" description="Helical" evidence="3">
    <location>
        <begin position="249"/>
        <end position="279"/>
    </location>
</feature>
<evidence type="ECO:0000256" key="3">
    <source>
        <dbReference type="SAM" id="Phobius"/>
    </source>
</evidence>
<reference evidence="5 6" key="1">
    <citation type="journal article" date="2019" name="Mol. Ecol. Resour.">
        <title>Improving Illumina assemblies with Hi-C and long reads: an example with the North African dromedary.</title>
        <authorList>
            <person name="Elbers J.P."/>
            <person name="Rogers M.F."/>
            <person name="Perelman P.L."/>
            <person name="Proskuryakova A.A."/>
            <person name="Serdyukova N.A."/>
            <person name="Johnson W.E."/>
            <person name="Horin P."/>
            <person name="Corander J."/>
            <person name="Murphy D."/>
            <person name="Burger P.A."/>
        </authorList>
    </citation>
    <scope>NUCLEOTIDE SEQUENCE [LARGE SCALE GENOMIC DNA]</scope>
    <source>
        <strain evidence="5">Drom800</strain>
        <tissue evidence="5">Blood</tissue>
    </source>
</reference>
<dbReference type="GO" id="GO:0016020">
    <property type="term" value="C:membrane"/>
    <property type="evidence" value="ECO:0007669"/>
    <property type="project" value="InterPro"/>
</dbReference>
<evidence type="ECO:0000259" key="4">
    <source>
        <dbReference type="PROSITE" id="PS50893"/>
    </source>
</evidence>
<dbReference type="SUPFAM" id="SSF52540">
    <property type="entry name" value="P-loop containing nucleoside triphosphate hydrolases"/>
    <property type="match status" value="1"/>
</dbReference>
<dbReference type="PANTHER" id="PTHR19229">
    <property type="entry name" value="ATP-BINDING CASSETTE TRANSPORTER SUBFAMILY A ABCA"/>
    <property type="match status" value="1"/>
</dbReference>
<dbReference type="InterPro" id="IPR003439">
    <property type="entry name" value="ABC_transporter-like_ATP-bd"/>
</dbReference>
<keyword evidence="6" id="KW-1185">Reference proteome</keyword>
<dbReference type="SMART" id="SM00382">
    <property type="entry name" value="AAA"/>
    <property type="match status" value="1"/>
</dbReference>
<evidence type="ECO:0000256" key="1">
    <source>
        <dbReference type="ARBA" id="ARBA00022741"/>
    </source>
</evidence>
<dbReference type="InterPro" id="IPR003593">
    <property type="entry name" value="AAA+_ATPase"/>
</dbReference>
<feature type="transmembrane region" description="Helical" evidence="3">
    <location>
        <begin position="398"/>
        <end position="424"/>
    </location>
</feature>
<feature type="transmembrane region" description="Helical" evidence="3">
    <location>
        <begin position="24"/>
        <end position="43"/>
    </location>
</feature>
<evidence type="ECO:0000256" key="2">
    <source>
        <dbReference type="ARBA" id="ARBA00022840"/>
    </source>
</evidence>
<organism evidence="5 6">
    <name type="scientific">Camelus dromedarius</name>
    <name type="common">Dromedary</name>
    <name type="synonym">Arabian camel</name>
    <dbReference type="NCBI Taxonomy" id="9838"/>
    <lineage>
        <taxon>Eukaryota</taxon>
        <taxon>Metazoa</taxon>
        <taxon>Chordata</taxon>
        <taxon>Craniata</taxon>
        <taxon>Vertebrata</taxon>
        <taxon>Euteleostomi</taxon>
        <taxon>Mammalia</taxon>
        <taxon>Eutheria</taxon>
        <taxon>Laurasiatheria</taxon>
        <taxon>Artiodactyla</taxon>
        <taxon>Tylopoda</taxon>
        <taxon>Camelidae</taxon>
        <taxon>Camelus</taxon>
    </lineage>
</organism>
<keyword evidence="3" id="KW-0812">Transmembrane</keyword>